<organism evidence="2 3">
    <name type="scientific">Streptomyces triculaminicus</name>
    <dbReference type="NCBI Taxonomy" id="2816232"/>
    <lineage>
        <taxon>Bacteria</taxon>
        <taxon>Bacillati</taxon>
        <taxon>Actinomycetota</taxon>
        <taxon>Actinomycetes</taxon>
        <taxon>Kitasatosporales</taxon>
        <taxon>Streptomycetaceae</taxon>
        <taxon>Streptomyces</taxon>
    </lineage>
</organism>
<comment type="caution">
    <text evidence="2">The sequence shown here is derived from an EMBL/GenBank/DDBJ whole genome shotgun (WGS) entry which is preliminary data.</text>
</comment>
<evidence type="ECO:0000313" key="3">
    <source>
        <dbReference type="Proteomes" id="UP000664781"/>
    </source>
</evidence>
<gene>
    <name evidence="2" type="ORF">J1792_10545</name>
</gene>
<feature type="region of interest" description="Disordered" evidence="1">
    <location>
        <begin position="1"/>
        <end position="33"/>
    </location>
</feature>
<proteinExistence type="predicted"/>
<evidence type="ECO:0000256" key="1">
    <source>
        <dbReference type="SAM" id="MobiDB-lite"/>
    </source>
</evidence>
<keyword evidence="3" id="KW-1185">Reference proteome</keyword>
<name>A0A939JLJ8_9ACTN</name>
<sequence>MSAAPPPDRSPGDRRPFGSVRLTAPVPAVGTGRPPAIVAPGRWYGPRVPLAPLSIDTLRGGGTSP</sequence>
<protein>
    <submittedName>
        <fullName evidence="2">Uncharacterized protein</fullName>
    </submittedName>
</protein>
<reference evidence="2" key="1">
    <citation type="submission" date="2021-03" db="EMBL/GenBank/DDBJ databases">
        <title>Streptomyces strains.</title>
        <authorList>
            <person name="Lund M.B."/>
            <person name="Toerring T."/>
        </authorList>
    </citation>
    <scope>NUCLEOTIDE SEQUENCE</scope>
    <source>
        <strain evidence="2">JCM 4242</strain>
    </source>
</reference>
<accession>A0A939JLJ8</accession>
<dbReference type="AlphaFoldDB" id="A0A939JLJ8"/>
<dbReference type="Proteomes" id="UP000664781">
    <property type="component" value="Unassembled WGS sequence"/>
</dbReference>
<evidence type="ECO:0000313" key="2">
    <source>
        <dbReference type="EMBL" id="MBO0653216.1"/>
    </source>
</evidence>
<dbReference type="EMBL" id="JAFMOF010000002">
    <property type="protein sequence ID" value="MBO0653216.1"/>
    <property type="molecule type" value="Genomic_DNA"/>
</dbReference>